<dbReference type="InterPro" id="IPR008677">
    <property type="entry name" value="MRVI1"/>
</dbReference>
<evidence type="ECO:0000256" key="10">
    <source>
        <dbReference type="SAM" id="Phobius"/>
    </source>
</evidence>
<feature type="region of interest" description="Disordered" evidence="9">
    <location>
        <begin position="352"/>
        <end position="372"/>
    </location>
</feature>
<dbReference type="PANTHER" id="PTHR15352:SF5">
    <property type="entry name" value="LYMPHOID-RESTRICTED MEMBRANE PROTEIN-LIKE"/>
    <property type="match status" value="1"/>
</dbReference>
<name>A0A8B9PA06_APTOW</name>
<evidence type="ECO:0000256" key="4">
    <source>
        <dbReference type="ARBA" id="ARBA00022692"/>
    </source>
</evidence>
<proteinExistence type="predicted"/>
<evidence type="ECO:0000256" key="1">
    <source>
        <dbReference type="ARBA" id="ARBA00004167"/>
    </source>
</evidence>
<keyword evidence="5 10" id="KW-1133">Transmembrane helix</keyword>
<evidence type="ECO:0000256" key="8">
    <source>
        <dbReference type="SAM" id="Coils"/>
    </source>
</evidence>
<evidence type="ECO:0000313" key="11">
    <source>
        <dbReference type="Ensembl" id="ENSAOWP00000007714.1"/>
    </source>
</evidence>
<dbReference type="Pfam" id="PF05781">
    <property type="entry name" value="MRVI1"/>
    <property type="match status" value="1"/>
</dbReference>
<evidence type="ECO:0000256" key="5">
    <source>
        <dbReference type="ARBA" id="ARBA00022989"/>
    </source>
</evidence>
<evidence type="ECO:0000256" key="9">
    <source>
        <dbReference type="SAM" id="MobiDB-lite"/>
    </source>
</evidence>
<sequence length="427" mass="47757">MKQFPEASLGKGEQEAQRLAQGHSERQWQRESCQSSPEPRSREQQVELSRLLASPDEGRMSGPRGGSEGASAGSERSAEHVQEVPGAERQELAVHAGDSDRTEEDAETPEDPLLSFPAELSALERLGLHRAALTEQDVEAAFAHLALAFSCDMFTLRQRVEVEKRARDAAEENIQEELGQCRAALERLGLSCMAADSKETLEQLQCNLAVLAAAIERATSAAEKLGAVHQEARMSRAAEVMVQHVENLKRHHVREHAELEEMKRLIQQNSRNRQLVETQDDAEPRLRLHPLMRNFQQVSARRRVSIAVIPKQLLPGTSLDGRAELAREGALHQPSTQRRELELRRRSIVMGEPVAESDSGSPGVESEEPEEPELTSKVSLKELWWPWLFLPQHYGILIWLLLLGLVFFFLVPVLELQKLQPAASPKA</sequence>
<keyword evidence="4 10" id="KW-0812">Transmembrane</keyword>
<dbReference type="Proteomes" id="UP000694424">
    <property type="component" value="Unplaced"/>
</dbReference>
<keyword evidence="6 8" id="KW-0175">Coiled coil</keyword>
<keyword evidence="7 10" id="KW-0472">Membrane</keyword>
<dbReference type="AlphaFoldDB" id="A0A8B9PA06"/>
<reference evidence="11" key="2">
    <citation type="submission" date="2025-09" db="UniProtKB">
        <authorList>
            <consortium name="Ensembl"/>
        </authorList>
    </citation>
    <scope>IDENTIFICATION</scope>
</reference>
<evidence type="ECO:0000313" key="12">
    <source>
        <dbReference type="Proteomes" id="UP000694424"/>
    </source>
</evidence>
<feature type="compositionally biased region" description="Basic and acidic residues" evidence="9">
    <location>
        <begin position="76"/>
        <end position="100"/>
    </location>
</feature>
<comment type="subcellular location">
    <subcellularLocation>
        <location evidence="2">Cytoplasm</location>
    </subcellularLocation>
    <subcellularLocation>
        <location evidence="1">Membrane</location>
        <topology evidence="1">Single-pass membrane protein</topology>
    </subcellularLocation>
</comment>
<accession>A0A8B9PA06</accession>
<feature type="coiled-coil region" evidence="8">
    <location>
        <begin position="160"/>
        <end position="221"/>
    </location>
</feature>
<feature type="compositionally biased region" description="Acidic residues" evidence="9">
    <location>
        <begin position="101"/>
        <end position="110"/>
    </location>
</feature>
<feature type="region of interest" description="Disordered" evidence="9">
    <location>
        <begin position="1"/>
        <end position="112"/>
    </location>
</feature>
<dbReference type="GO" id="GO:0005789">
    <property type="term" value="C:endoplasmic reticulum membrane"/>
    <property type="evidence" value="ECO:0007669"/>
    <property type="project" value="TreeGrafter"/>
</dbReference>
<organism evidence="11 12">
    <name type="scientific">Apteryx owenii</name>
    <name type="common">Little spotted kiwi</name>
    <dbReference type="NCBI Taxonomy" id="8824"/>
    <lineage>
        <taxon>Eukaryota</taxon>
        <taxon>Metazoa</taxon>
        <taxon>Chordata</taxon>
        <taxon>Craniata</taxon>
        <taxon>Vertebrata</taxon>
        <taxon>Euteleostomi</taxon>
        <taxon>Archelosauria</taxon>
        <taxon>Archosauria</taxon>
        <taxon>Dinosauria</taxon>
        <taxon>Saurischia</taxon>
        <taxon>Theropoda</taxon>
        <taxon>Coelurosauria</taxon>
        <taxon>Aves</taxon>
        <taxon>Palaeognathae</taxon>
        <taxon>Apterygiformes</taxon>
        <taxon>Apterygidae</taxon>
        <taxon>Apteryx</taxon>
    </lineage>
</organism>
<evidence type="ECO:0000256" key="2">
    <source>
        <dbReference type="ARBA" id="ARBA00004496"/>
    </source>
</evidence>
<evidence type="ECO:0000256" key="6">
    <source>
        <dbReference type="ARBA" id="ARBA00023054"/>
    </source>
</evidence>
<feature type="coiled-coil region" evidence="8">
    <location>
        <begin position="245"/>
        <end position="279"/>
    </location>
</feature>
<protein>
    <recommendedName>
        <fullName evidence="13">Lymphoid-restricted membrane protein-like</fullName>
    </recommendedName>
</protein>
<dbReference type="PANTHER" id="PTHR15352">
    <property type="entry name" value="LYMPHOID-RESTRICTED MEMBRANE PROTEIN, JAW1"/>
    <property type="match status" value="1"/>
</dbReference>
<keyword evidence="3" id="KW-0963">Cytoplasm</keyword>
<keyword evidence="12" id="KW-1185">Reference proteome</keyword>
<evidence type="ECO:0000256" key="3">
    <source>
        <dbReference type="ARBA" id="ARBA00022490"/>
    </source>
</evidence>
<evidence type="ECO:0000256" key="7">
    <source>
        <dbReference type="ARBA" id="ARBA00023136"/>
    </source>
</evidence>
<reference evidence="11" key="1">
    <citation type="submission" date="2025-08" db="UniProtKB">
        <authorList>
            <consortium name="Ensembl"/>
        </authorList>
    </citation>
    <scope>IDENTIFICATION</scope>
</reference>
<feature type="transmembrane region" description="Helical" evidence="10">
    <location>
        <begin position="396"/>
        <end position="416"/>
    </location>
</feature>
<dbReference type="Ensembl" id="ENSAOWT00000008730.1">
    <property type="protein sequence ID" value="ENSAOWP00000007714.1"/>
    <property type="gene ID" value="ENSAOWG00000005297.1"/>
</dbReference>
<evidence type="ECO:0008006" key="13">
    <source>
        <dbReference type="Google" id="ProtNLM"/>
    </source>
</evidence>